<name>A0A254PYF6_9BURK</name>
<evidence type="ECO:0000313" key="4">
    <source>
        <dbReference type="Proteomes" id="UP000197528"/>
    </source>
</evidence>
<dbReference type="AlphaFoldDB" id="A0A254PYF6"/>
<dbReference type="EMBL" id="NGUP01000003">
    <property type="protein sequence ID" value="OWS69591.1"/>
    <property type="molecule type" value="Genomic_DNA"/>
</dbReference>
<feature type="chain" id="PRO_5012987847" description="ABC transporter substrate-binding protein" evidence="2">
    <location>
        <begin position="22"/>
        <end position="322"/>
    </location>
</feature>
<sequence>MKFIYKLLLALSCLSASLAFAAYPDKQITIVVPFPPGGSTDVLGRVLAQSMSKDLGQSVIIENSGGAGGTIGAAKVAKASPDGYTLLFHNMAQASAPALYSKLPYDPATDFIPIGMVTDVPMVLVARKDFPAESLQGFVDYVRANPDKVNFANAGVGATSNLCEVLIKSTLGASWLSVSYKGTGPALNDLLAGQVDVICDQPASTLQHIRAGSIKALAVASKDRISSLPTTPTFSQSGMPGFQLSVWHALYAPKDTPKPVIDRLTKALNNALKDPGLVRRFGEMDASVATPTIANPSYGSKFLLTDIERWKVAMKNAGVKPQ</sequence>
<accession>A0A254PYF6</accession>
<keyword evidence="2" id="KW-0732">Signal</keyword>
<feature type="signal peptide" evidence="2">
    <location>
        <begin position="1"/>
        <end position="21"/>
    </location>
</feature>
<evidence type="ECO:0000256" key="1">
    <source>
        <dbReference type="ARBA" id="ARBA00006987"/>
    </source>
</evidence>
<dbReference type="InterPro" id="IPR005064">
    <property type="entry name" value="BUG"/>
</dbReference>
<dbReference type="Proteomes" id="UP000197528">
    <property type="component" value="Unassembled WGS sequence"/>
</dbReference>
<organism evidence="3 4">
    <name type="scientific">Polynucleobacter campilacus</name>
    <dbReference type="NCBI Taxonomy" id="1743163"/>
    <lineage>
        <taxon>Bacteria</taxon>
        <taxon>Pseudomonadati</taxon>
        <taxon>Pseudomonadota</taxon>
        <taxon>Betaproteobacteria</taxon>
        <taxon>Burkholderiales</taxon>
        <taxon>Burkholderiaceae</taxon>
        <taxon>Polynucleobacter</taxon>
    </lineage>
</organism>
<reference evidence="3 4" key="1">
    <citation type="submission" date="2017-05" db="EMBL/GenBank/DDBJ databases">
        <title>Genome of Polynucleobacter sp. MWH-Feld-100.</title>
        <authorList>
            <person name="Hahn M.W."/>
        </authorList>
    </citation>
    <scope>NUCLEOTIDE SEQUENCE [LARGE SCALE GENOMIC DNA]</scope>
    <source>
        <strain evidence="3 4">MWH-Feld-100</strain>
    </source>
</reference>
<keyword evidence="4" id="KW-1185">Reference proteome</keyword>
<dbReference type="InterPro" id="IPR042100">
    <property type="entry name" value="Bug_dom1"/>
</dbReference>
<dbReference type="PIRSF" id="PIRSF017082">
    <property type="entry name" value="YflP"/>
    <property type="match status" value="1"/>
</dbReference>
<dbReference type="Gene3D" id="3.40.190.10">
    <property type="entry name" value="Periplasmic binding protein-like II"/>
    <property type="match status" value="1"/>
</dbReference>
<dbReference type="PANTHER" id="PTHR42928">
    <property type="entry name" value="TRICARBOXYLATE-BINDING PROTEIN"/>
    <property type="match status" value="1"/>
</dbReference>
<dbReference type="Gene3D" id="3.40.190.150">
    <property type="entry name" value="Bordetella uptake gene, domain 1"/>
    <property type="match status" value="1"/>
</dbReference>
<evidence type="ECO:0000313" key="3">
    <source>
        <dbReference type="EMBL" id="OWS69591.1"/>
    </source>
</evidence>
<protein>
    <recommendedName>
        <fullName evidence="5">ABC transporter substrate-binding protein</fullName>
    </recommendedName>
</protein>
<gene>
    <name evidence="3" type="ORF">CBI31_04390</name>
</gene>
<evidence type="ECO:0008006" key="5">
    <source>
        <dbReference type="Google" id="ProtNLM"/>
    </source>
</evidence>
<comment type="caution">
    <text evidence="3">The sequence shown here is derived from an EMBL/GenBank/DDBJ whole genome shotgun (WGS) entry which is preliminary data.</text>
</comment>
<dbReference type="RefSeq" id="WP_088525204.1">
    <property type="nucleotide sequence ID" value="NZ_NGUP01000003.1"/>
</dbReference>
<proteinExistence type="inferred from homology"/>
<dbReference type="Pfam" id="PF03401">
    <property type="entry name" value="TctC"/>
    <property type="match status" value="1"/>
</dbReference>
<evidence type="ECO:0000256" key="2">
    <source>
        <dbReference type="SAM" id="SignalP"/>
    </source>
</evidence>
<dbReference type="PANTHER" id="PTHR42928:SF5">
    <property type="entry name" value="BLR1237 PROTEIN"/>
    <property type="match status" value="1"/>
</dbReference>
<comment type="similarity">
    <text evidence="1">Belongs to the UPF0065 (bug) family.</text>
</comment>
<dbReference type="OrthoDB" id="8629764at2"/>
<dbReference type="SUPFAM" id="SSF53850">
    <property type="entry name" value="Periplasmic binding protein-like II"/>
    <property type="match status" value="1"/>
</dbReference>